<feature type="compositionally biased region" description="Low complexity" evidence="1">
    <location>
        <begin position="279"/>
        <end position="301"/>
    </location>
</feature>
<evidence type="ECO:0000256" key="1">
    <source>
        <dbReference type="SAM" id="MobiDB-lite"/>
    </source>
</evidence>
<feature type="compositionally biased region" description="Low complexity" evidence="1">
    <location>
        <begin position="250"/>
        <end position="270"/>
    </location>
</feature>
<dbReference type="HOGENOM" id="CLU_875863_0_0_1"/>
<evidence type="ECO:0000313" key="2">
    <source>
        <dbReference type="Ensembl" id="ENSCINP00000028131.2"/>
    </source>
</evidence>
<feature type="compositionally biased region" description="Polar residues" evidence="1">
    <location>
        <begin position="307"/>
        <end position="318"/>
    </location>
</feature>
<name>F6SUJ8_CIOIN</name>
<dbReference type="OMA" id="HTAYMDD"/>
<dbReference type="InParanoid" id="F6SUJ8"/>
<feature type="compositionally biased region" description="Low complexity" evidence="1">
    <location>
        <begin position="134"/>
        <end position="148"/>
    </location>
</feature>
<reference evidence="3" key="1">
    <citation type="journal article" date="2002" name="Science">
        <title>The draft genome of Ciona intestinalis: insights into chordate and vertebrate origins.</title>
        <authorList>
            <person name="Dehal P."/>
            <person name="Satou Y."/>
            <person name="Campbell R.K."/>
            <person name="Chapman J."/>
            <person name="Degnan B."/>
            <person name="De Tomaso A."/>
            <person name="Davidson B."/>
            <person name="Di Gregorio A."/>
            <person name="Gelpke M."/>
            <person name="Goodstein D.M."/>
            <person name="Harafuji N."/>
            <person name="Hastings K.E."/>
            <person name="Ho I."/>
            <person name="Hotta K."/>
            <person name="Huang W."/>
            <person name="Kawashima T."/>
            <person name="Lemaire P."/>
            <person name="Martinez D."/>
            <person name="Meinertzhagen I.A."/>
            <person name="Necula S."/>
            <person name="Nonaka M."/>
            <person name="Putnam N."/>
            <person name="Rash S."/>
            <person name="Saiga H."/>
            <person name="Satake M."/>
            <person name="Terry A."/>
            <person name="Yamada L."/>
            <person name="Wang H.G."/>
            <person name="Awazu S."/>
            <person name="Azumi K."/>
            <person name="Boore J."/>
            <person name="Branno M."/>
            <person name="Chin-Bow S."/>
            <person name="DeSantis R."/>
            <person name="Doyle S."/>
            <person name="Francino P."/>
            <person name="Keys D.N."/>
            <person name="Haga S."/>
            <person name="Hayashi H."/>
            <person name="Hino K."/>
            <person name="Imai K.S."/>
            <person name="Inaba K."/>
            <person name="Kano S."/>
            <person name="Kobayashi K."/>
            <person name="Kobayashi M."/>
            <person name="Lee B.I."/>
            <person name="Makabe K.W."/>
            <person name="Manohar C."/>
            <person name="Matassi G."/>
            <person name="Medina M."/>
            <person name="Mochizuki Y."/>
            <person name="Mount S."/>
            <person name="Morishita T."/>
            <person name="Miura S."/>
            <person name="Nakayama A."/>
            <person name="Nishizaka S."/>
            <person name="Nomoto H."/>
            <person name="Ohta F."/>
            <person name="Oishi K."/>
            <person name="Rigoutsos I."/>
            <person name="Sano M."/>
            <person name="Sasaki A."/>
            <person name="Sasakura Y."/>
            <person name="Shoguchi E."/>
            <person name="Shin-i T."/>
            <person name="Spagnuolo A."/>
            <person name="Stainier D."/>
            <person name="Suzuki M.M."/>
            <person name="Tassy O."/>
            <person name="Takatori N."/>
            <person name="Tokuoka M."/>
            <person name="Yagi K."/>
            <person name="Yoshizaki F."/>
            <person name="Wada S."/>
            <person name="Zhang C."/>
            <person name="Hyatt P.D."/>
            <person name="Larimer F."/>
            <person name="Detter C."/>
            <person name="Doggett N."/>
            <person name="Glavina T."/>
            <person name="Hawkins T."/>
            <person name="Richardson P."/>
            <person name="Lucas S."/>
            <person name="Kohara Y."/>
            <person name="Levine M."/>
            <person name="Satoh N."/>
            <person name="Rokhsar D.S."/>
        </authorList>
    </citation>
    <scope>NUCLEOTIDE SEQUENCE [LARGE SCALE GENOMIC DNA]</scope>
</reference>
<dbReference type="AlphaFoldDB" id="F6SUJ8"/>
<feature type="region of interest" description="Disordered" evidence="1">
    <location>
        <begin position="250"/>
        <end position="318"/>
    </location>
</feature>
<reference evidence="2" key="2">
    <citation type="submission" date="2025-08" db="UniProtKB">
        <authorList>
            <consortium name="Ensembl"/>
        </authorList>
    </citation>
    <scope>IDENTIFICATION</scope>
</reference>
<protein>
    <submittedName>
        <fullName evidence="2">Uncharacterized protein</fullName>
    </submittedName>
</protein>
<dbReference type="Ensembl" id="ENSCINT00000028377.2">
    <property type="protein sequence ID" value="ENSCINP00000028131.2"/>
    <property type="gene ID" value="ENSCING00000016139.2"/>
</dbReference>
<dbReference type="Proteomes" id="UP000008144">
    <property type="component" value="Unassembled WGS sequence"/>
</dbReference>
<organism evidence="2 3">
    <name type="scientific">Ciona intestinalis</name>
    <name type="common">Transparent sea squirt</name>
    <name type="synonym">Ascidia intestinalis</name>
    <dbReference type="NCBI Taxonomy" id="7719"/>
    <lineage>
        <taxon>Eukaryota</taxon>
        <taxon>Metazoa</taxon>
        <taxon>Chordata</taxon>
        <taxon>Tunicata</taxon>
        <taxon>Ascidiacea</taxon>
        <taxon>Phlebobranchia</taxon>
        <taxon>Cionidae</taxon>
        <taxon>Ciona</taxon>
    </lineage>
</organism>
<proteinExistence type="predicted"/>
<keyword evidence="3" id="KW-1185">Reference proteome</keyword>
<sequence>MYNSINSIVSTVRSRRMRKRDGGLLPKSGGLLPKKPTTATTRTMGTSFTKVFAKIKGDRHEATIDVTNYDSTQLHEEVVVIESIPEATEVFETRSEIITHEVGDMVIIDTLELTQNDNVIEHDVINPDKEDFTTKSSTGTSNSNTTSENEYFTTYDVNHDVTQHSDDVGSLLYHTAYMDDVHDDVNDDDVTPGSKSAPVWSGYMDDVTEEQRESPDMKPNVFHETPIKTTNQTFDEDEIMINYPPLRSLLSSTPSSSSSHSSNLSHSSPAPTTPPIPPRIFITPLASRRSSSSRSRKSSLSGARKLPNTSSIHDVTTT</sequence>
<evidence type="ECO:0000313" key="3">
    <source>
        <dbReference type="Proteomes" id="UP000008144"/>
    </source>
</evidence>
<accession>F6SUJ8</accession>
<feature type="region of interest" description="Disordered" evidence="1">
    <location>
        <begin position="129"/>
        <end position="148"/>
    </location>
</feature>
<reference evidence="2" key="3">
    <citation type="submission" date="2025-09" db="UniProtKB">
        <authorList>
            <consortium name="Ensembl"/>
        </authorList>
    </citation>
    <scope>IDENTIFICATION</scope>
</reference>
<dbReference type="GeneTree" id="ENSGT00530000067102"/>